<dbReference type="SUPFAM" id="SSF101498">
    <property type="entry name" value="Anti-sigma factor FlgM"/>
    <property type="match status" value="1"/>
</dbReference>
<name>A0A850RIA9_9GAMM</name>
<evidence type="ECO:0000256" key="3">
    <source>
        <dbReference type="ARBA" id="ARBA00022491"/>
    </source>
</evidence>
<organism evidence="11 12">
    <name type="scientific">Allochromatium humboldtianum</name>
    <dbReference type="NCBI Taxonomy" id="504901"/>
    <lineage>
        <taxon>Bacteria</taxon>
        <taxon>Pseudomonadati</taxon>
        <taxon>Pseudomonadota</taxon>
        <taxon>Gammaproteobacteria</taxon>
        <taxon>Chromatiales</taxon>
        <taxon>Chromatiaceae</taxon>
        <taxon>Allochromatium</taxon>
    </lineage>
</organism>
<evidence type="ECO:0000256" key="8">
    <source>
        <dbReference type="ARBA" id="ARBA00030117"/>
    </source>
</evidence>
<sequence>MDIKLPIGNNLRTDGSAVGSKPRGGTPSASDPTATSPKGAVGESVTLTETAKTLSAARGGAQDTPVDSARVAEIKAALAEGRYEIDNQRLAQRMLDFEGAFA</sequence>
<dbReference type="RefSeq" id="WP_176977584.1">
    <property type="nucleotide sequence ID" value="NZ_JABZEO010000013.1"/>
</dbReference>
<dbReference type="NCBIfam" id="TIGR03824">
    <property type="entry name" value="FlgM_jcvi"/>
    <property type="match status" value="1"/>
</dbReference>
<keyword evidence="4" id="KW-1005">Bacterial flagellum biogenesis</keyword>
<evidence type="ECO:0000256" key="4">
    <source>
        <dbReference type="ARBA" id="ARBA00022795"/>
    </source>
</evidence>
<keyword evidence="11" id="KW-0969">Cilium</keyword>
<accession>A0A850RIA9</accession>
<comment type="function">
    <text evidence="7">Responsible for the coupling of flagellin expression to flagellar assembly by preventing expression of the flagellin genes when a component of the middle class of proteins is defective. It negatively regulates flagellar genes by inhibiting the activity of FliA by directly binding to FliA.</text>
</comment>
<evidence type="ECO:0000256" key="6">
    <source>
        <dbReference type="ARBA" id="ARBA00023163"/>
    </source>
</evidence>
<feature type="region of interest" description="Disordered" evidence="9">
    <location>
        <begin position="1"/>
        <end position="43"/>
    </location>
</feature>
<protein>
    <recommendedName>
        <fullName evidence="2">Negative regulator of flagellin synthesis</fullName>
    </recommendedName>
    <alternativeName>
        <fullName evidence="8">Anti-sigma-28 factor</fullName>
    </alternativeName>
</protein>
<feature type="domain" description="Anti-sigma-28 factor FlgM C-terminal" evidence="10">
    <location>
        <begin position="44"/>
        <end position="96"/>
    </location>
</feature>
<dbReference type="AlphaFoldDB" id="A0A850RIA9"/>
<evidence type="ECO:0000256" key="9">
    <source>
        <dbReference type="SAM" id="MobiDB-lite"/>
    </source>
</evidence>
<reference evidence="11 12" key="1">
    <citation type="submission" date="2020-06" db="EMBL/GenBank/DDBJ databases">
        <title>Whole-genome sequence of Allochromatium humboldtianum DSM 21881, type strain.</title>
        <authorList>
            <person name="Kyndt J.A."/>
            <person name="Meyer T.E."/>
        </authorList>
    </citation>
    <scope>NUCLEOTIDE SEQUENCE [LARGE SCALE GENOMIC DNA]</scope>
    <source>
        <strain evidence="11 12">DSM 21881</strain>
    </source>
</reference>
<comment type="similarity">
    <text evidence="1">Belongs to the FlgM family.</text>
</comment>
<dbReference type="Proteomes" id="UP000592294">
    <property type="component" value="Unassembled WGS sequence"/>
</dbReference>
<dbReference type="EMBL" id="JABZEO010000013">
    <property type="protein sequence ID" value="NVZ10852.1"/>
    <property type="molecule type" value="Genomic_DNA"/>
</dbReference>
<keyword evidence="11" id="KW-0966">Cell projection</keyword>
<evidence type="ECO:0000256" key="7">
    <source>
        <dbReference type="ARBA" id="ARBA00024739"/>
    </source>
</evidence>
<dbReference type="GO" id="GO:0044781">
    <property type="term" value="P:bacterial-type flagellum organization"/>
    <property type="evidence" value="ECO:0007669"/>
    <property type="project" value="UniProtKB-KW"/>
</dbReference>
<keyword evidence="5" id="KW-0805">Transcription regulation</keyword>
<dbReference type="InterPro" id="IPR031316">
    <property type="entry name" value="FlgM_C"/>
</dbReference>
<feature type="compositionally biased region" description="Polar residues" evidence="9">
    <location>
        <begin position="27"/>
        <end position="36"/>
    </location>
</feature>
<dbReference type="GO" id="GO:0045892">
    <property type="term" value="P:negative regulation of DNA-templated transcription"/>
    <property type="evidence" value="ECO:0007669"/>
    <property type="project" value="InterPro"/>
</dbReference>
<comment type="caution">
    <text evidence="11">The sequence shown here is derived from an EMBL/GenBank/DDBJ whole genome shotgun (WGS) entry which is preliminary data.</text>
</comment>
<keyword evidence="12" id="KW-1185">Reference proteome</keyword>
<evidence type="ECO:0000256" key="1">
    <source>
        <dbReference type="ARBA" id="ARBA00005322"/>
    </source>
</evidence>
<keyword evidence="6" id="KW-0804">Transcription</keyword>
<dbReference type="Pfam" id="PF04316">
    <property type="entry name" value="FlgM"/>
    <property type="match status" value="1"/>
</dbReference>
<keyword evidence="3" id="KW-0678">Repressor</keyword>
<evidence type="ECO:0000259" key="10">
    <source>
        <dbReference type="Pfam" id="PF04316"/>
    </source>
</evidence>
<evidence type="ECO:0000313" key="11">
    <source>
        <dbReference type="EMBL" id="NVZ10852.1"/>
    </source>
</evidence>
<evidence type="ECO:0000256" key="5">
    <source>
        <dbReference type="ARBA" id="ARBA00023015"/>
    </source>
</evidence>
<gene>
    <name evidence="11" type="primary">flgM</name>
    <name evidence="11" type="ORF">HW932_16435</name>
</gene>
<dbReference type="InterPro" id="IPR035890">
    <property type="entry name" value="Anti-sigma-28_factor_FlgM_sf"/>
</dbReference>
<evidence type="ECO:0000256" key="2">
    <source>
        <dbReference type="ARBA" id="ARBA00017823"/>
    </source>
</evidence>
<dbReference type="InterPro" id="IPR007412">
    <property type="entry name" value="FlgM"/>
</dbReference>
<evidence type="ECO:0000313" key="12">
    <source>
        <dbReference type="Proteomes" id="UP000592294"/>
    </source>
</evidence>
<proteinExistence type="inferred from homology"/>
<keyword evidence="11" id="KW-0282">Flagellum</keyword>